<name>A0A7U9DXV0_STRLI</name>
<gene>
    <name evidence="2" type="ORF">SLI_6385</name>
</gene>
<dbReference type="EMBL" id="CM001889">
    <property type="protein sequence ID" value="EOY51092.1"/>
    <property type="molecule type" value="Genomic_DNA"/>
</dbReference>
<evidence type="ECO:0000313" key="3">
    <source>
        <dbReference type="Proteomes" id="UP000014062"/>
    </source>
</evidence>
<sequence length="40" mass="4262">MTDDGRGIPIASHEAPRDMTPPPAREAVGMGFLRDRAPAT</sequence>
<accession>A0A7U9DXV0</accession>
<reference evidence="3" key="1">
    <citation type="journal article" date="2013" name="Genome Biol. Evol.">
        <title>The genome sequence of Streptomyces lividans 66 reveals a novel tRNA-dependent peptide biosynthetic system within a metal-related genomic island.</title>
        <authorList>
            <person name="Cruz-Morales P."/>
            <person name="Vijgenboom E."/>
            <person name="Iruegas-Bocardo F."/>
            <person name="Girard G."/>
            <person name="Yanez-Guerra L.A."/>
            <person name="Ramos-Aboites H.E."/>
            <person name="Pernodet J.L."/>
            <person name="Anne J."/>
            <person name="van Wezel G.P."/>
            <person name="Barona-Gomez F."/>
        </authorList>
    </citation>
    <scope>NUCLEOTIDE SEQUENCE [LARGE SCALE GENOMIC DNA]</scope>
    <source>
        <strain evidence="3">1326</strain>
    </source>
</reference>
<proteinExistence type="predicted"/>
<protein>
    <submittedName>
        <fullName evidence="2">Uncharacterized protein</fullName>
    </submittedName>
</protein>
<feature type="region of interest" description="Disordered" evidence="1">
    <location>
        <begin position="1"/>
        <end position="40"/>
    </location>
</feature>
<evidence type="ECO:0000313" key="2">
    <source>
        <dbReference type="EMBL" id="EOY51092.1"/>
    </source>
</evidence>
<organism evidence="2 3">
    <name type="scientific">Streptomyces lividans 1326</name>
    <dbReference type="NCBI Taxonomy" id="1200984"/>
    <lineage>
        <taxon>Bacteria</taxon>
        <taxon>Bacillati</taxon>
        <taxon>Actinomycetota</taxon>
        <taxon>Actinomycetes</taxon>
        <taxon>Kitasatosporales</taxon>
        <taxon>Streptomycetaceae</taxon>
        <taxon>Streptomyces</taxon>
    </lineage>
</organism>
<dbReference type="AlphaFoldDB" id="A0A7U9DXV0"/>
<evidence type="ECO:0000256" key="1">
    <source>
        <dbReference type="SAM" id="MobiDB-lite"/>
    </source>
</evidence>
<dbReference type="Proteomes" id="UP000014062">
    <property type="component" value="Chromosome"/>
</dbReference>